<dbReference type="PANTHER" id="PTHR47093">
    <property type="entry name" value="PROTEIN JSN1-RELATED"/>
    <property type="match status" value="1"/>
</dbReference>
<keyword evidence="2" id="KW-0694">RNA-binding</keyword>
<evidence type="ECO:0000313" key="7">
    <source>
        <dbReference type="EMBL" id="KAG2232360.1"/>
    </source>
</evidence>
<organism evidence="7 8">
    <name type="scientific">Thamnidium elegans</name>
    <dbReference type="NCBI Taxonomy" id="101142"/>
    <lineage>
        <taxon>Eukaryota</taxon>
        <taxon>Fungi</taxon>
        <taxon>Fungi incertae sedis</taxon>
        <taxon>Mucoromycota</taxon>
        <taxon>Mucoromycotina</taxon>
        <taxon>Mucoromycetes</taxon>
        <taxon>Mucorales</taxon>
        <taxon>Mucorineae</taxon>
        <taxon>Mucoraceae</taxon>
        <taxon>Thamnidium</taxon>
    </lineage>
</organism>
<dbReference type="PROSITE" id="PS50102">
    <property type="entry name" value="RRM"/>
    <property type="match status" value="2"/>
</dbReference>
<dbReference type="InterPro" id="IPR033133">
    <property type="entry name" value="PUM-HD"/>
</dbReference>
<dbReference type="Gene3D" id="1.25.10.10">
    <property type="entry name" value="Leucine-rich Repeat Variant"/>
    <property type="match status" value="1"/>
</dbReference>
<gene>
    <name evidence="7" type="ORF">INT48_007375</name>
</gene>
<feature type="repeat" description="Pumilio" evidence="3">
    <location>
        <begin position="614"/>
        <end position="649"/>
    </location>
</feature>
<dbReference type="InterPro" id="IPR012677">
    <property type="entry name" value="Nucleotide-bd_a/b_plait_sf"/>
</dbReference>
<feature type="repeat" description="Pumilio" evidence="3">
    <location>
        <begin position="687"/>
        <end position="725"/>
    </location>
</feature>
<dbReference type="SMART" id="SM00360">
    <property type="entry name" value="RRM"/>
    <property type="match status" value="2"/>
</dbReference>
<dbReference type="Pfam" id="PF00806">
    <property type="entry name" value="PUF"/>
    <property type="match status" value="2"/>
</dbReference>
<dbReference type="InterPro" id="IPR016024">
    <property type="entry name" value="ARM-type_fold"/>
</dbReference>
<evidence type="ECO:0000256" key="3">
    <source>
        <dbReference type="PROSITE-ProRule" id="PRU00317"/>
    </source>
</evidence>
<evidence type="ECO:0000313" key="8">
    <source>
        <dbReference type="Proteomes" id="UP000613177"/>
    </source>
</evidence>
<comment type="caution">
    <text evidence="7">The sequence shown here is derived from an EMBL/GenBank/DDBJ whole genome shotgun (WGS) entry which is preliminary data.</text>
</comment>
<dbReference type="EMBL" id="JAEPRE010000114">
    <property type="protein sequence ID" value="KAG2232360.1"/>
    <property type="molecule type" value="Genomic_DNA"/>
</dbReference>
<evidence type="ECO:0000259" key="5">
    <source>
        <dbReference type="PROSITE" id="PS50102"/>
    </source>
</evidence>
<accession>A0A8H7SLY2</accession>
<dbReference type="SUPFAM" id="SSF48371">
    <property type="entry name" value="ARM repeat"/>
    <property type="match status" value="1"/>
</dbReference>
<protein>
    <submittedName>
        <fullName evidence="7">Uncharacterized protein</fullName>
    </submittedName>
</protein>
<feature type="domain" description="RRM" evidence="5">
    <location>
        <begin position="301"/>
        <end position="378"/>
    </location>
</feature>
<dbReference type="Pfam" id="PF00076">
    <property type="entry name" value="RRM_1"/>
    <property type="match status" value="2"/>
</dbReference>
<dbReference type="Gene3D" id="3.30.70.330">
    <property type="match status" value="2"/>
</dbReference>
<feature type="non-terminal residue" evidence="7">
    <location>
        <position position="1"/>
    </location>
</feature>
<name>A0A8H7SLY2_9FUNG</name>
<dbReference type="GO" id="GO:0000288">
    <property type="term" value="P:nuclear-transcribed mRNA catabolic process, deadenylation-dependent decay"/>
    <property type="evidence" value="ECO:0007669"/>
    <property type="project" value="TreeGrafter"/>
</dbReference>
<evidence type="ECO:0000256" key="2">
    <source>
        <dbReference type="PROSITE-ProRule" id="PRU00176"/>
    </source>
</evidence>
<feature type="domain" description="PUM-HD" evidence="6">
    <location>
        <begin position="543"/>
        <end position="905"/>
    </location>
</feature>
<dbReference type="GO" id="GO:0003723">
    <property type="term" value="F:RNA binding"/>
    <property type="evidence" value="ECO:0007669"/>
    <property type="project" value="UniProtKB-UniRule"/>
</dbReference>
<dbReference type="SUPFAM" id="SSF54928">
    <property type="entry name" value="RNA-binding domain, RBD"/>
    <property type="match status" value="1"/>
</dbReference>
<dbReference type="InterPro" id="IPR000504">
    <property type="entry name" value="RRM_dom"/>
</dbReference>
<dbReference type="PROSITE" id="PS50302">
    <property type="entry name" value="PUM"/>
    <property type="match status" value="2"/>
</dbReference>
<evidence type="ECO:0000256" key="4">
    <source>
        <dbReference type="SAM" id="MobiDB-lite"/>
    </source>
</evidence>
<dbReference type="InterPro" id="IPR011989">
    <property type="entry name" value="ARM-like"/>
</dbReference>
<feature type="domain" description="RRM" evidence="5">
    <location>
        <begin position="399"/>
        <end position="474"/>
    </location>
</feature>
<dbReference type="PANTHER" id="PTHR47093:SF1">
    <property type="entry name" value="PROTEIN JSN1-RELATED"/>
    <property type="match status" value="1"/>
</dbReference>
<dbReference type="CDD" id="cd00590">
    <property type="entry name" value="RRM_SF"/>
    <property type="match status" value="1"/>
</dbReference>
<evidence type="ECO:0000256" key="1">
    <source>
        <dbReference type="ARBA" id="ARBA00022737"/>
    </source>
</evidence>
<evidence type="ECO:0000259" key="6">
    <source>
        <dbReference type="PROSITE" id="PS50303"/>
    </source>
</evidence>
<dbReference type="AlphaFoldDB" id="A0A8H7SLY2"/>
<reference evidence="7" key="1">
    <citation type="submission" date="2021-01" db="EMBL/GenBank/DDBJ databases">
        <title>Metabolic potential, ecology and presence of endohyphal bacteria is reflected in genomic diversity of Mucoromycotina.</title>
        <authorList>
            <person name="Muszewska A."/>
            <person name="Okrasinska A."/>
            <person name="Steczkiewicz K."/>
            <person name="Drgas O."/>
            <person name="Orlowska M."/>
            <person name="Perlinska-Lenart U."/>
            <person name="Aleksandrzak-Piekarczyk T."/>
            <person name="Szatraj K."/>
            <person name="Zielenkiewicz U."/>
            <person name="Pilsyk S."/>
            <person name="Malc E."/>
            <person name="Mieczkowski P."/>
            <person name="Kruszewska J.S."/>
            <person name="Biernat P."/>
            <person name="Pawlowska J."/>
        </authorList>
    </citation>
    <scope>NUCLEOTIDE SEQUENCE</scope>
    <source>
        <strain evidence="7">WA0000018081</strain>
    </source>
</reference>
<dbReference type="SMART" id="SM00025">
    <property type="entry name" value="Pumilio"/>
    <property type="match status" value="6"/>
</dbReference>
<dbReference type="Proteomes" id="UP000613177">
    <property type="component" value="Unassembled WGS sequence"/>
</dbReference>
<feature type="region of interest" description="Disordered" evidence="4">
    <location>
        <begin position="193"/>
        <end position="217"/>
    </location>
</feature>
<keyword evidence="1" id="KW-0677">Repeat</keyword>
<dbReference type="InterPro" id="IPR001313">
    <property type="entry name" value="Pumilio_RNA-bd_rpt"/>
</dbReference>
<dbReference type="PROSITE" id="PS50303">
    <property type="entry name" value="PUM_HD"/>
    <property type="match status" value="1"/>
</dbReference>
<proteinExistence type="predicted"/>
<dbReference type="InterPro" id="IPR035979">
    <property type="entry name" value="RBD_domain_sf"/>
</dbReference>
<keyword evidence="8" id="KW-1185">Reference proteome</keyword>
<dbReference type="InterPro" id="IPR052645">
    <property type="entry name" value="Pumilio_domain_protein"/>
</dbReference>
<sequence>SQDITENTNNSLWTKKTTQTFIYEGEEYDSDNSLSHQQNHTTIRRPRAETMPTQSTCFRYNPLVLDNNRSDDKTPLTINSTNQPFGSGIFDNDIPQSHHHLQQNWIGDILTSPTTPTTDQLLKGDDNNTIASTFASLGLDDSPSSSRSFIHASHSYSSLQTLCENQQQDAGKTVSSYYRGEHLRSSVANLRLQQQNRPRAQSAVEQEQQQQQRSIWSDTRNFHRPFLRSSNSSADLLELIARQRKATATSSSPTTMNEDMQSIDSSGVWTGDAGSFELLMDNIETESVMSTNASNTQVPSRSLWLGQLDLTTYGANELNMIFSNFGVIESIRILPDRECAFINFSTVEEASRAKDTLVNKMSSRLCNHHLVKVGFGKSDTPTNNVMPSPITDTVQGPTRALWVGNIPTNTTQQTLGNIFSCFGMIESIRVLTHKNCGFINFYTQEEAIRAKRSCQNREIMGPGTGTVRIGFAKVPPAVKLLDSSVDVVQQQQQQQQQILDNSTANTPIPTNFAIEDQHMMMYMMEFMGNNTPANTMFSAVVTERKLIMQEFGEDDSDGPTFDVLHLPTSYYHSIPAAPELGQSRKVDISRLRDIRKRLDTGHITVKELEVIAVECVDELVELCSDYIGNTVIQRLFERCSELTKSIMLDAVAPFLASIGVHKNGTWAAQKIIDTAKLPTQITIVCGHIQPYVPSLLLDQFGNYVVQCCLGLGPTRNQFIFDAIVDSCWEIAQGRFGARAVRATLESPHVTKRQQKYVAASLVQHALLLATNANGALLLIWLLDTSGIPGRYRVLAPRLIPHLARLCTHKLASLTVLKLVNQRQEPDARSLILETLFFSATTVTVDEILHDQVHGVSLVQKILSSSYIELRERQRIAERVKQLLSKLKLQHVQGYKRLMEEINMVMVDSAPGASLGVPPPNHQFSISPSLAAALHAKYMADEGGDEQQAAAMMANFYAAAAAAAAASESEK</sequence>